<evidence type="ECO:0000313" key="3">
    <source>
        <dbReference type="EMBL" id="OHT09181.1"/>
    </source>
</evidence>
<reference evidence="3" key="1">
    <citation type="submission" date="2016-10" db="EMBL/GenBank/DDBJ databases">
        <authorList>
            <person name="Benchimol M."/>
            <person name="Almeida L.G."/>
            <person name="Vasconcelos A.T."/>
            <person name="Perreira-Neves A."/>
            <person name="Rosa I.A."/>
            <person name="Tasca T."/>
            <person name="Bogo M.R."/>
            <person name="de Souza W."/>
        </authorList>
    </citation>
    <scope>NUCLEOTIDE SEQUENCE [LARGE SCALE GENOMIC DNA]</scope>
    <source>
        <strain evidence="3">K</strain>
    </source>
</reference>
<sequence length="556" mass="61631">MVSHLSLFNFFPYQNIVGFDMLIIFLASSICLSTSSRTLNGRPQITETKSTEIFKHQIYLRENVEIVNSVFSKCTSLGTLFDEAGGGAIWAINSNFNIIHCQFSSNSALYGGCICAYGCIVMIEKSKFMDSFAIYDVGGIWAMGDGTDTSSLTIDNCSFINNYAERYYGSVAANKTFSKITNCIFRGNSAKEAVGALGIIGRAGQANASLCTVSFVNNTSNGSYSGLKCPALYLQNDDKEPFCIYLSKCYFNSNFGEDNKNHALATIGKISLNLDGYLCFDGETNNWCEFTDKPGINNPDLMFGGIDSFNECKMLLPTVPFTQSNLFTPSEEFIPSNPFTTSKEFTQSQTINPQSTFLTNGQSLSSNEEISTIEVFPQSISTYIDKPTQTVSNTVDQTMANSQIQSFIEDFPTDDQSISNESNHYEQSNTTNETPNQSQSSISEKSSVVDEKEEEELPFNIPSLAGGIGLLLIIIIIIIIVICICKKKKPSLCNFCCCGKKKENGITNNQTDVYVRNERKILMLPRVPEHDDEFADYINPEYARKMFGLECERDDV</sequence>
<dbReference type="RefSeq" id="XP_068362317.1">
    <property type="nucleotide sequence ID" value="XM_068502308.1"/>
</dbReference>
<keyword evidence="2" id="KW-0472">Membrane</keyword>
<feature type="compositionally biased region" description="Polar residues" evidence="1">
    <location>
        <begin position="414"/>
        <end position="436"/>
    </location>
</feature>
<feature type="transmembrane region" description="Helical" evidence="2">
    <location>
        <begin position="464"/>
        <end position="485"/>
    </location>
</feature>
<evidence type="ECO:0008006" key="5">
    <source>
        <dbReference type="Google" id="ProtNLM"/>
    </source>
</evidence>
<gene>
    <name evidence="3" type="ORF">TRFO_21999</name>
</gene>
<comment type="caution">
    <text evidence="3">The sequence shown here is derived from an EMBL/GenBank/DDBJ whole genome shotgun (WGS) entry which is preliminary data.</text>
</comment>
<evidence type="ECO:0000256" key="2">
    <source>
        <dbReference type="SAM" id="Phobius"/>
    </source>
</evidence>
<dbReference type="GeneID" id="94837012"/>
<name>A0A1J4KIN8_9EUKA</name>
<proteinExistence type="predicted"/>
<dbReference type="SUPFAM" id="SSF51126">
    <property type="entry name" value="Pectin lyase-like"/>
    <property type="match status" value="1"/>
</dbReference>
<feature type="region of interest" description="Disordered" evidence="1">
    <location>
        <begin position="413"/>
        <end position="449"/>
    </location>
</feature>
<dbReference type="InterPro" id="IPR011050">
    <property type="entry name" value="Pectin_lyase_fold/virulence"/>
</dbReference>
<keyword evidence="2" id="KW-1133">Transmembrane helix</keyword>
<protein>
    <recommendedName>
        <fullName evidence="5">Right handed beta helix domain-containing protein</fullName>
    </recommendedName>
</protein>
<accession>A0A1J4KIN8</accession>
<keyword evidence="2" id="KW-0812">Transmembrane</keyword>
<dbReference type="VEuPathDB" id="TrichDB:TRFO_21999"/>
<evidence type="ECO:0000313" key="4">
    <source>
        <dbReference type="Proteomes" id="UP000179807"/>
    </source>
</evidence>
<dbReference type="OrthoDB" id="10684060at2759"/>
<keyword evidence="4" id="KW-1185">Reference proteome</keyword>
<feature type="compositionally biased region" description="Low complexity" evidence="1">
    <location>
        <begin position="437"/>
        <end position="446"/>
    </location>
</feature>
<evidence type="ECO:0000256" key="1">
    <source>
        <dbReference type="SAM" id="MobiDB-lite"/>
    </source>
</evidence>
<dbReference type="EMBL" id="MLAK01000646">
    <property type="protein sequence ID" value="OHT09181.1"/>
    <property type="molecule type" value="Genomic_DNA"/>
</dbReference>
<dbReference type="Proteomes" id="UP000179807">
    <property type="component" value="Unassembled WGS sequence"/>
</dbReference>
<dbReference type="AlphaFoldDB" id="A0A1J4KIN8"/>
<organism evidence="3 4">
    <name type="scientific">Tritrichomonas foetus</name>
    <dbReference type="NCBI Taxonomy" id="1144522"/>
    <lineage>
        <taxon>Eukaryota</taxon>
        <taxon>Metamonada</taxon>
        <taxon>Parabasalia</taxon>
        <taxon>Tritrichomonadida</taxon>
        <taxon>Tritrichomonadidae</taxon>
        <taxon>Tritrichomonas</taxon>
    </lineage>
</organism>